<dbReference type="FunCoup" id="A0A4S2MU26">
    <property type="interactions" value="397"/>
</dbReference>
<dbReference type="CDD" id="cd01087">
    <property type="entry name" value="Prolidase"/>
    <property type="match status" value="1"/>
</dbReference>
<dbReference type="InParanoid" id="A0A4S2MU26"/>
<dbReference type="SMART" id="SM01011">
    <property type="entry name" value="AMP_N"/>
    <property type="match status" value="1"/>
</dbReference>
<protein>
    <recommendedName>
        <fullName evidence="5">Xaa-Pro aminopeptidase</fullName>
        <ecNumber evidence="5">3.4.11.9</ecNumber>
    </recommendedName>
    <alternativeName>
        <fullName evidence="11">Aminoacylproline aminopeptidase</fullName>
    </alternativeName>
</protein>
<evidence type="ECO:0000313" key="14">
    <source>
        <dbReference type="Proteomes" id="UP000298138"/>
    </source>
</evidence>
<evidence type="ECO:0000256" key="1">
    <source>
        <dbReference type="ARBA" id="ARBA00001424"/>
    </source>
</evidence>
<evidence type="ECO:0000256" key="5">
    <source>
        <dbReference type="ARBA" id="ARBA00012574"/>
    </source>
</evidence>
<comment type="function">
    <text evidence="3">Catalyzes the removal of a penultimate prolyl residue from the N-termini of peptides.</text>
</comment>
<dbReference type="Pfam" id="PF00557">
    <property type="entry name" value="Peptidase_M24"/>
    <property type="match status" value="1"/>
</dbReference>
<dbReference type="InterPro" id="IPR007865">
    <property type="entry name" value="Aminopep_P_N"/>
</dbReference>
<keyword evidence="9" id="KW-0482">Metalloprotease</keyword>
<evidence type="ECO:0000256" key="2">
    <source>
        <dbReference type="ARBA" id="ARBA00001936"/>
    </source>
</evidence>
<dbReference type="SUPFAM" id="SSF53092">
    <property type="entry name" value="Creatinase/prolidase N-terminal domain"/>
    <property type="match status" value="1"/>
</dbReference>
<dbReference type="FunFam" id="3.90.230.10:FF:000002">
    <property type="entry name" value="Xaa-Pro aminopeptidase 3"/>
    <property type="match status" value="1"/>
</dbReference>
<dbReference type="InterPro" id="IPR036005">
    <property type="entry name" value="Creatinase/aminopeptidase-like"/>
</dbReference>
<dbReference type="PANTHER" id="PTHR43226:SF1">
    <property type="entry name" value="XAA-PRO DIPEPTIDASE"/>
    <property type="match status" value="1"/>
</dbReference>
<dbReference type="OrthoDB" id="10261878at2759"/>
<comment type="catalytic activity">
    <reaction evidence="1">
        <text>Release of any N-terminal amino acid, including proline, that is linked to proline, even from a dipeptide or tripeptide.</text>
        <dbReference type="EC" id="3.4.11.9"/>
    </reaction>
</comment>
<evidence type="ECO:0000313" key="13">
    <source>
        <dbReference type="EMBL" id="TGZ80020.1"/>
    </source>
</evidence>
<evidence type="ECO:0000256" key="7">
    <source>
        <dbReference type="ARBA" id="ARBA00022723"/>
    </source>
</evidence>
<dbReference type="Proteomes" id="UP000298138">
    <property type="component" value="Unassembled WGS sequence"/>
</dbReference>
<dbReference type="STRING" id="341454.A0A4S2MU26"/>
<organism evidence="13 14">
    <name type="scientific">Ascodesmis nigricans</name>
    <dbReference type="NCBI Taxonomy" id="341454"/>
    <lineage>
        <taxon>Eukaryota</taxon>
        <taxon>Fungi</taxon>
        <taxon>Dikarya</taxon>
        <taxon>Ascomycota</taxon>
        <taxon>Pezizomycotina</taxon>
        <taxon>Pezizomycetes</taxon>
        <taxon>Pezizales</taxon>
        <taxon>Ascodesmidaceae</taxon>
        <taxon>Ascodesmis</taxon>
    </lineage>
</organism>
<dbReference type="Pfam" id="PF05195">
    <property type="entry name" value="AMP_N"/>
    <property type="match status" value="1"/>
</dbReference>
<accession>A0A4S2MU26</accession>
<sequence>MATVSTNYTDKRVDEILSGKYPAKAHAEKVANYLRKIVPGLTDGLIFLESQKSRLHEDCDQEAEFRQRRAFFYLSGCNLPDSYVTYHLTSRTLTLYIPPLDPAEVVWCGLPLSPEQAMQKYDVDAVRTTADLESDFELAASNVTNIFAIAHKEIHPALPRSANTSLLHDAINECRVTKSPYEVALIRRANQITAGAHRLCMSSIKKSKNERELQGLFLGHCIASGAPGQAYTGIFGAGKAAATLHYIHNNASLEGKQLLLLDAGCEYDNYASDVTRTFPISGEFTKEGRQIYDIVLKMQKETMAQCKAGNNWDDIHTLAHRVAIQGLLDIGVLHNGTVDEILESRTSTAFLPHGLGHYLGMDTHDTGGHPNYQDKDKMFCYLRKRGPLPTGAVITVEPGLYFCEFIIKPFLSDAKHSKYINAEVLEKYWDVGGVRIEDNILITDDGYENLTSVEKEAEEVTKIINGA</sequence>
<keyword evidence="14" id="KW-1185">Reference proteome</keyword>
<dbReference type="Gene3D" id="3.40.350.10">
    <property type="entry name" value="Creatinase/prolidase N-terminal domain"/>
    <property type="match status" value="1"/>
</dbReference>
<comment type="cofactor">
    <cofactor evidence="2">
        <name>Mn(2+)</name>
        <dbReference type="ChEBI" id="CHEBI:29035"/>
    </cofactor>
</comment>
<proteinExistence type="inferred from homology"/>
<dbReference type="InterPro" id="IPR000994">
    <property type="entry name" value="Pept_M24"/>
</dbReference>
<evidence type="ECO:0000259" key="12">
    <source>
        <dbReference type="SMART" id="SM01011"/>
    </source>
</evidence>
<name>A0A4S2MU26_9PEZI</name>
<keyword evidence="10" id="KW-0464">Manganese</keyword>
<keyword evidence="8" id="KW-0378">Hydrolase</keyword>
<dbReference type="InterPro" id="IPR029149">
    <property type="entry name" value="Creatin/AminoP/Spt16_N"/>
</dbReference>
<evidence type="ECO:0000256" key="3">
    <source>
        <dbReference type="ARBA" id="ARBA00002443"/>
    </source>
</evidence>
<gene>
    <name evidence="13" type="ORF">EX30DRAFT_355489</name>
</gene>
<keyword evidence="6 13" id="KW-0645">Protease</keyword>
<comment type="similarity">
    <text evidence="4">Belongs to the peptidase M24B family.</text>
</comment>
<dbReference type="Gene3D" id="3.90.230.10">
    <property type="entry name" value="Creatinase/methionine aminopeptidase superfamily"/>
    <property type="match status" value="1"/>
</dbReference>
<dbReference type="EMBL" id="ML220127">
    <property type="protein sequence ID" value="TGZ80020.1"/>
    <property type="molecule type" value="Genomic_DNA"/>
</dbReference>
<dbReference type="GO" id="GO:0070006">
    <property type="term" value="F:metalloaminopeptidase activity"/>
    <property type="evidence" value="ECO:0007669"/>
    <property type="project" value="InterPro"/>
</dbReference>
<evidence type="ECO:0000256" key="11">
    <source>
        <dbReference type="ARBA" id="ARBA00030849"/>
    </source>
</evidence>
<dbReference type="AlphaFoldDB" id="A0A4S2MU26"/>
<evidence type="ECO:0000256" key="8">
    <source>
        <dbReference type="ARBA" id="ARBA00022801"/>
    </source>
</evidence>
<evidence type="ECO:0000256" key="6">
    <source>
        <dbReference type="ARBA" id="ARBA00022438"/>
    </source>
</evidence>
<keyword evidence="6 13" id="KW-0031">Aminopeptidase</keyword>
<dbReference type="GO" id="GO:0006508">
    <property type="term" value="P:proteolysis"/>
    <property type="evidence" value="ECO:0007669"/>
    <property type="project" value="TreeGrafter"/>
</dbReference>
<dbReference type="InterPro" id="IPR052433">
    <property type="entry name" value="X-Pro_dipept-like"/>
</dbReference>
<keyword evidence="7" id="KW-0479">Metal-binding</keyword>
<dbReference type="EC" id="3.4.11.9" evidence="5"/>
<evidence type="ECO:0000256" key="9">
    <source>
        <dbReference type="ARBA" id="ARBA00023049"/>
    </source>
</evidence>
<evidence type="ECO:0000256" key="4">
    <source>
        <dbReference type="ARBA" id="ARBA00008766"/>
    </source>
</evidence>
<feature type="domain" description="Aminopeptidase P N-terminal" evidence="12">
    <location>
        <begin position="21"/>
        <end position="156"/>
    </location>
</feature>
<evidence type="ECO:0000256" key="10">
    <source>
        <dbReference type="ARBA" id="ARBA00023211"/>
    </source>
</evidence>
<dbReference type="PANTHER" id="PTHR43226">
    <property type="entry name" value="XAA-PRO AMINOPEPTIDASE 3"/>
    <property type="match status" value="1"/>
</dbReference>
<dbReference type="GO" id="GO:0030145">
    <property type="term" value="F:manganese ion binding"/>
    <property type="evidence" value="ECO:0007669"/>
    <property type="project" value="InterPro"/>
</dbReference>
<dbReference type="SUPFAM" id="SSF55920">
    <property type="entry name" value="Creatinase/aminopeptidase"/>
    <property type="match status" value="1"/>
</dbReference>
<reference evidence="13 14" key="1">
    <citation type="submission" date="2019-04" db="EMBL/GenBank/DDBJ databases">
        <title>Comparative genomics and transcriptomics to analyze fruiting body development in filamentous ascomycetes.</title>
        <authorList>
            <consortium name="DOE Joint Genome Institute"/>
            <person name="Lutkenhaus R."/>
            <person name="Traeger S."/>
            <person name="Breuer J."/>
            <person name="Kuo A."/>
            <person name="Lipzen A."/>
            <person name="Pangilinan J."/>
            <person name="Dilworth D."/>
            <person name="Sandor L."/>
            <person name="Poggeler S."/>
            <person name="Barry K."/>
            <person name="Grigoriev I.V."/>
            <person name="Nowrousian M."/>
        </authorList>
    </citation>
    <scope>NUCLEOTIDE SEQUENCE [LARGE SCALE GENOMIC DNA]</scope>
    <source>
        <strain evidence="13 14">CBS 389.68</strain>
    </source>
</reference>